<evidence type="ECO:0000313" key="3">
    <source>
        <dbReference type="Proteomes" id="UP001432222"/>
    </source>
</evidence>
<dbReference type="Pfam" id="PF09346">
    <property type="entry name" value="SMI1_KNR4"/>
    <property type="match status" value="1"/>
</dbReference>
<sequence>MITSTVEQSWDRIESWLARHAPVTHGLLRPPALLADIAAAELRLGVAFPPDLRESLLRHDGVELQDGTLLLDYYGPPSGVGEIVRSTEFLREVGEDVAEEEAELAEEERDEYAYWPRERLLITLGIGWQSSDGLFLVTRPGLHHGRVGRYFDETGSTFTPWTGLRHVLSDFATALENGLPFDGRMPLAHEGRLIWDDDRTVVADPTSALDIAAAAPEPQVPPAAEPAPPVPQSDGAYAVISFGGGGFFGPEPAPIVQPDVVFVADIDPGELLDRLGSVPATAGPRTREQARLSAGAPWAAHRPMVRAGFCGDGWSYATQEGGDAQFGRPEVLGRLSRGTRVVRLVKEGPEVRVTVMEDGIERPKAGHRVESPREDYVTRPDGQQWQQIGVDPWPGSTAAYARLLADLTVEYGIDWDPADDAAAPLASALLLPVLEEVPQARHPVTVVRDFDLGALVERTPPERLRSAVAAQLARLASETGVDGYPEIAQALKQAGWGEPVDLTTDGPLDLRMRTIRAETRAVRGLLDAARHQQDPAPVTAADLAAWYGRDAAAGALRRFLLLPLPAAAETVLSLRMSVHWRDELAVDLAD</sequence>
<dbReference type="Proteomes" id="UP001432222">
    <property type="component" value="Chromosome"/>
</dbReference>
<protein>
    <recommendedName>
        <fullName evidence="1">Knr4/Smi1-like domain-containing protein</fullName>
    </recommendedName>
</protein>
<reference evidence="2" key="1">
    <citation type="submission" date="2022-10" db="EMBL/GenBank/DDBJ databases">
        <title>The complete genomes of actinobacterial strains from the NBC collection.</title>
        <authorList>
            <person name="Joergensen T.S."/>
            <person name="Alvarez Arevalo M."/>
            <person name="Sterndorff E.B."/>
            <person name="Faurdal D."/>
            <person name="Vuksanovic O."/>
            <person name="Mourched A.-S."/>
            <person name="Charusanti P."/>
            <person name="Shaw S."/>
            <person name="Blin K."/>
            <person name="Weber T."/>
        </authorList>
    </citation>
    <scope>NUCLEOTIDE SEQUENCE</scope>
    <source>
        <strain evidence="2">NBC_00222</strain>
    </source>
</reference>
<accession>A0ABZ1UEL7</accession>
<proteinExistence type="predicted"/>
<dbReference type="EMBL" id="CP108110">
    <property type="protein sequence ID" value="WUQ88547.1"/>
    <property type="molecule type" value="Genomic_DNA"/>
</dbReference>
<evidence type="ECO:0000313" key="2">
    <source>
        <dbReference type="EMBL" id="WUQ88547.1"/>
    </source>
</evidence>
<dbReference type="SMART" id="SM00860">
    <property type="entry name" value="SMI1_KNR4"/>
    <property type="match status" value="1"/>
</dbReference>
<name>A0ABZ1UEL7_9ACTN</name>
<dbReference type="InterPro" id="IPR037883">
    <property type="entry name" value="Knr4/Smi1-like_sf"/>
</dbReference>
<organism evidence="2 3">
    <name type="scientific">Kitasatospora purpeofusca</name>
    <dbReference type="NCBI Taxonomy" id="67352"/>
    <lineage>
        <taxon>Bacteria</taxon>
        <taxon>Bacillati</taxon>
        <taxon>Actinomycetota</taxon>
        <taxon>Actinomycetes</taxon>
        <taxon>Kitasatosporales</taxon>
        <taxon>Streptomycetaceae</taxon>
        <taxon>Kitasatospora</taxon>
    </lineage>
</organism>
<dbReference type="SUPFAM" id="SSF160631">
    <property type="entry name" value="SMI1/KNR4-like"/>
    <property type="match status" value="1"/>
</dbReference>
<keyword evidence="3" id="KW-1185">Reference proteome</keyword>
<evidence type="ECO:0000259" key="1">
    <source>
        <dbReference type="SMART" id="SM00860"/>
    </source>
</evidence>
<dbReference type="InterPro" id="IPR018958">
    <property type="entry name" value="Knr4/Smi1-like_dom"/>
</dbReference>
<gene>
    <name evidence="2" type="ORF">OHA16_39480</name>
</gene>
<dbReference type="RefSeq" id="WP_328959094.1">
    <property type="nucleotide sequence ID" value="NZ_CP108110.1"/>
</dbReference>
<feature type="domain" description="Knr4/Smi1-like" evidence="1">
    <location>
        <begin position="31"/>
        <end position="274"/>
    </location>
</feature>